<organism evidence="8 9">
    <name type="scientific">Galactobacter valiniphilus</name>
    <dbReference type="NCBI Taxonomy" id="2676122"/>
    <lineage>
        <taxon>Bacteria</taxon>
        <taxon>Bacillati</taxon>
        <taxon>Actinomycetota</taxon>
        <taxon>Actinomycetes</taxon>
        <taxon>Micrococcales</taxon>
        <taxon>Micrococcaceae</taxon>
        <taxon>Galactobacter</taxon>
    </lineage>
</organism>
<dbReference type="PANTHER" id="PTHR23519">
    <property type="entry name" value="AUTOPHAGY-RELATED PROTEIN 22"/>
    <property type="match status" value="1"/>
</dbReference>
<feature type="transmembrane region" description="Helical" evidence="6">
    <location>
        <begin position="414"/>
        <end position="432"/>
    </location>
</feature>
<feature type="transmembrane region" description="Helical" evidence="6">
    <location>
        <begin position="195"/>
        <end position="214"/>
    </location>
</feature>
<dbReference type="InterPro" id="IPR050495">
    <property type="entry name" value="ATG22/LtaA_families"/>
</dbReference>
<sequence length="445" mass="47118">MTSPAPARARLKVTRPVLAWALWDWGSAAVNAVMTTFVFTVYLTSSLFGNKDANTAALATGMAITGVVIALIAPVLGRRSDAGGRRKLWLAVHTGVIVVASAACFFVRPDHAYLWMGILFLCVATLGNELASVNYFAMLPQISTKETMGRVSGFGWAFGYLGGIVALAIVLFGFIEPIVDWPGASSEDGLNLRLVALFCAVWTVIFCLPVFFAVPEVPAARAEKTSWLASYRELFAHIGRLWRTDRTTLFFLISSAVYRDGLAAIFTFGGVIAGAVFGMSASQVIIFAIAGNVIAALGALLGGWLDDRVGPRTVILACLVGLLIMGFGAFFSQGSAGFWIFGLGLCLLVGPAQSASRSLLARRTTPENAGEIFGLYTTTGRAISFLAPSLFALFTSIAAGVSSAGEDGGQATRYGILGIMVVLAAGLVFFLFTRERTTAPATERA</sequence>
<dbReference type="Gene3D" id="1.20.1250.20">
    <property type="entry name" value="MFS general substrate transporter like domains"/>
    <property type="match status" value="2"/>
</dbReference>
<dbReference type="SUPFAM" id="SSF103473">
    <property type="entry name" value="MFS general substrate transporter"/>
    <property type="match status" value="1"/>
</dbReference>
<feature type="transmembrane region" description="Helical" evidence="6">
    <location>
        <begin position="314"/>
        <end position="332"/>
    </location>
</feature>
<dbReference type="Proteomes" id="UP000265419">
    <property type="component" value="Unassembled WGS sequence"/>
</dbReference>
<feature type="transmembrane region" description="Helical" evidence="6">
    <location>
        <begin position="88"/>
        <end position="108"/>
    </location>
</feature>
<feature type="transmembrane region" description="Helical" evidence="6">
    <location>
        <begin position="284"/>
        <end position="302"/>
    </location>
</feature>
<accession>A0A399JAK7</accession>
<protein>
    <submittedName>
        <fullName evidence="8">MFS transporter</fullName>
    </submittedName>
</protein>
<evidence type="ECO:0000259" key="7">
    <source>
        <dbReference type="PROSITE" id="PS50850"/>
    </source>
</evidence>
<dbReference type="PANTHER" id="PTHR23519:SF1">
    <property type="entry name" value="AUTOPHAGY-RELATED PROTEIN 22"/>
    <property type="match status" value="1"/>
</dbReference>
<dbReference type="InterPro" id="IPR036259">
    <property type="entry name" value="MFS_trans_sf"/>
</dbReference>
<dbReference type="EMBL" id="QQXK01000025">
    <property type="protein sequence ID" value="RII41567.1"/>
    <property type="molecule type" value="Genomic_DNA"/>
</dbReference>
<dbReference type="RefSeq" id="WP_119425372.1">
    <property type="nucleotide sequence ID" value="NZ_QQXK01000025.1"/>
</dbReference>
<keyword evidence="4 6" id="KW-1133">Transmembrane helix</keyword>
<feature type="transmembrane region" description="Helical" evidence="6">
    <location>
        <begin position="249"/>
        <end position="278"/>
    </location>
</feature>
<evidence type="ECO:0000313" key="8">
    <source>
        <dbReference type="EMBL" id="RII41567.1"/>
    </source>
</evidence>
<feature type="domain" description="Major facilitator superfamily (MFS) profile" evidence="7">
    <location>
        <begin position="1"/>
        <end position="436"/>
    </location>
</feature>
<feature type="transmembrane region" description="Helical" evidence="6">
    <location>
        <begin position="151"/>
        <end position="175"/>
    </location>
</feature>
<comment type="subcellular location">
    <subcellularLocation>
        <location evidence="1">Cell membrane</location>
        <topology evidence="1">Multi-pass membrane protein</topology>
    </subcellularLocation>
</comment>
<gene>
    <name evidence="8" type="ORF">DWB68_12065</name>
</gene>
<reference evidence="8 9" key="1">
    <citation type="submission" date="2018-07" db="EMBL/GenBank/DDBJ databases">
        <title>Arthrobacter sp. nov., isolated from raw cow's milk with high bacterial count.</title>
        <authorList>
            <person name="Hahne J."/>
            <person name="Isele D."/>
            <person name="Lipski A."/>
        </authorList>
    </citation>
    <scope>NUCLEOTIDE SEQUENCE [LARGE SCALE GENOMIC DNA]</scope>
    <source>
        <strain evidence="8 9">JZ R-35</strain>
    </source>
</reference>
<evidence type="ECO:0000256" key="1">
    <source>
        <dbReference type="ARBA" id="ARBA00004651"/>
    </source>
</evidence>
<feature type="transmembrane region" description="Helical" evidence="6">
    <location>
        <begin position="114"/>
        <end position="139"/>
    </location>
</feature>
<name>A0A399JAK7_9MICC</name>
<feature type="transmembrane region" description="Helical" evidence="6">
    <location>
        <begin position="55"/>
        <end position="76"/>
    </location>
</feature>
<evidence type="ECO:0000256" key="6">
    <source>
        <dbReference type="SAM" id="Phobius"/>
    </source>
</evidence>
<keyword evidence="9" id="KW-1185">Reference proteome</keyword>
<proteinExistence type="predicted"/>
<evidence type="ECO:0000256" key="5">
    <source>
        <dbReference type="ARBA" id="ARBA00023136"/>
    </source>
</evidence>
<feature type="transmembrane region" description="Helical" evidence="6">
    <location>
        <begin position="382"/>
        <end position="402"/>
    </location>
</feature>
<comment type="caution">
    <text evidence="8">The sequence shown here is derived from an EMBL/GenBank/DDBJ whole genome shotgun (WGS) entry which is preliminary data.</text>
</comment>
<dbReference type="InterPro" id="IPR020846">
    <property type="entry name" value="MFS_dom"/>
</dbReference>
<dbReference type="GO" id="GO:0005886">
    <property type="term" value="C:plasma membrane"/>
    <property type="evidence" value="ECO:0007669"/>
    <property type="project" value="UniProtKB-SubCell"/>
</dbReference>
<feature type="transmembrane region" description="Helical" evidence="6">
    <location>
        <begin position="338"/>
        <end position="361"/>
    </location>
</feature>
<keyword evidence="3 6" id="KW-0812">Transmembrane</keyword>
<dbReference type="InterPro" id="IPR024671">
    <property type="entry name" value="Atg22-like"/>
</dbReference>
<evidence type="ECO:0000313" key="9">
    <source>
        <dbReference type="Proteomes" id="UP000265419"/>
    </source>
</evidence>
<feature type="transmembrane region" description="Helical" evidence="6">
    <location>
        <begin position="21"/>
        <end position="43"/>
    </location>
</feature>
<dbReference type="AlphaFoldDB" id="A0A399JAK7"/>
<keyword evidence="2" id="KW-0813">Transport</keyword>
<dbReference type="GO" id="GO:0022857">
    <property type="term" value="F:transmembrane transporter activity"/>
    <property type="evidence" value="ECO:0007669"/>
    <property type="project" value="InterPro"/>
</dbReference>
<keyword evidence="5 6" id="KW-0472">Membrane</keyword>
<evidence type="ECO:0000256" key="3">
    <source>
        <dbReference type="ARBA" id="ARBA00022692"/>
    </source>
</evidence>
<evidence type="ECO:0000256" key="4">
    <source>
        <dbReference type="ARBA" id="ARBA00022989"/>
    </source>
</evidence>
<dbReference type="Pfam" id="PF11700">
    <property type="entry name" value="ATG22"/>
    <property type="match status" value="1"/>
</dbReference>
<dbReference type="PROSITE" id="PS50850">
    <property type="entry name" value="MFS"/>
    <property type="match status" value="1"/>
</dbReference>
<evidence type="ECO:0000256" key="2">
    <source>
        <dbReference type="ARBA" id="ARBA00022448"/>
    </source>
</evidence>